<dbReference type="SUPFAM" id="SSF53756">
    <property type="entry name" value="UDP-Glycosyltransferase/glycogen phosphorylase"/>
    <property type="match status" value="1"/>
</dbReference>
<evidence type="ECO:0000259" key="2">
    <source>
        <dbReference type="Pfam" id="PF00534"/>
    </source>
</evidence>
<accession>A0A437LT33</accession>
<protein>
    <submittedName>
        <fullName evidence="3">Glycosyltransferase</fullName>
    </submittedName>
</protein>
<name>A0A437LT33_9BURK</name>
<dbReference type="PANTHER" id="PTHR46401:SF2">
    <property type="entry name" value="GLYCOSYLTRANSFERASE WBBK-RELATED"/>
    <property type="match status" value="1"/>
</dbReference>
<dbReference type="PANTHER" id="PTHR46401">
    <property type="entry name" value="GLYCOSYLTRANSFERASE WBBK-RELATED"/>
    <property type="match status" value="1"/>
</dbReference>
<dbReference type="OrthoDB" id="433681at2"/>
<dbReference type="Proteomes" id="UP000288587">
    <property type="component" value="Unassembled WGS sequence"/>
</dbReference>
<dbReference type="EMBL" id="SACM01000001">
    <property type="protein sequence ID" value="RVT88575.1"/>
    <property type="molecule type" value="Genomic_DNA"/>
</dbReference>
<reference evidence="3 4" key="1">
    <citation type="submission" date="2019-01" db="EMBL/GenBank/DDBJ databases">
        <authorList>
            <person name="Chen W.-M."/>
        </authorList>
    </citation>
    <scope>NUCLEOTIDE SEQUENCE [LARGE SCALE GENOMIC DNA]</scope>
    <source>
        <strain evidence="3 4">CCP-18</strain>
    </source>
</reference>
<organism evidence="3 4">
    <name type="scientific">Inhella crocodyli</name>
    <dbReference type="NCBI Taxonomy" id="2499851"/>
    <lineage>
        <taxon>Bacteria</taxon>
        <taxon>Pseudomonadati</taxon>
        <taxon>Pseudomonadota</taxon>
        <taxon>Betaproteobacteria</taxon>
        <taxon>Burkholderiales</taxon>
        <taxon>Sphaerotilaceae</taxon>
        <taxon>Inhella</taxon>
    </lineage>
</organism>
<evidence type="ECO:0000256" key="1">
    <source>
        <dbReference type="ARBA" id="ARBA00022679"/>
    </source>
</evidence>
<dbReference type="AlphaFoldDB" id="A0A437LT33"/>
<dbReference type="GO" id="GO:0016757">
    <property type="term" value="F:glycosyltransferase activity"/>
    <property type="evidence" value="ECO:0007669"/>
    <property type="project" value="InterPro"/>
</dbReference>
<dbReference type="GO" id="GO:0009103">
    <property type="term" value="P:lipopolysaccharide biosynthetic process"/>
    <property type="evidence" value="ECO:0007669"/>
    <property type="project" value="TreeGrafter"/>
</dbReference>
<sequence length="345" mass="38099">MNESRILLYAPNVHTGGGAVLLEALLRGLPAGVPVLAWLDQRSRDRGAPLPEHVQVRWVAATAKSRWSAEWDLRREARATDRLLCFHGLPPLWRSRAFTALFQQNRNLLGQVPLRQFAPRTRVRLWFEQQVSRRMRHHVDVYWVQTEAMADAVRAWWGPSGTPTVRVCGFAPPLPTHAAPPSTTPRRDFIYVADGEAHKNHRRLLAAWVLMAGSGHRPSLALTLGARDGALRAEWEAGIAAHGLAVEFLPPMDHAAVLKAYAESGALVFPSLGESYGLPLVEAAAQGLPIVAAERDYVREVCVPVQTFDPESPRSIAHAVLRHLQLAPTPAAPASAADFWRACWS</sequence>
<dbReference type="InterPro" id="IPR001296">
    <property type="entry name" value="Glyco_trans_1"/>
</dbReference>
<feature type="domain" description="Glycosyl transferase family 1" evidence="2">
    <location>
        <begin position="184"/>
        <end position="332"/>
    </location>
</feature>
<evidence type="ECO:0000313" key="4">
    <source>
        <dbReference type="Proteomes" id="UP000288587"/>
    </source>
</evidence>
<dbReference type="Pfam" id="PF00534">
    <property type="entry name" value="Glycos_transf_1"/>
    <property type="match status" value="1"/>
</dbReference>
<keyword evidence="4" id="KW-1185">Reference proteome</keyword>
<proteinExistence type="predicted"/>
<comment type="caution">
    <text evidence="3">The sequence shown here is derived from an EMBL/GenBank/DDBJ whole genome shotgun (WGS) entry which is preliminary data.</text>
</comment>
<keyword evidence="1 3" id="KW-0808">Transferase</keyword>
<evidence type="ECO:0000313" key="3">
    <source>
        <dbReference type="EMBL" id="RVT88575.1"/>
    </source>
</evidence>
<dbReference type="RefSeq" id="WP_127681889.1">
    <property type="nucleotide sequence ID" value="NZ_SACM01000001.1"/>
</dbReference>
<dbReference type="Gene3D" id="3.40.50.2000">
    <property type="entry name" value="Glycogen Phosphorylase B"/>
    <property type="match status" value="1"/>
</dbReference>
<gene>
    <name evidence="3" type="ORF">EOD73_06300</name>
</gene>